<evidence type="ECO:0000313" key="2">
    <source>
        <dbReference type="EMBL" id="RJL23185.1"/>
    </source>
</evidence>
<keyword evidence="3" id="KW-1185">Reference proteome</keyword>
<name>A0A3A4A3Y0_9ACTN</name>
<comment type="caution">
    <text evidence="2">The sequence shown here is derived from an EMBL/GenBank/DDBJ whole genome shotgun (WGS) entry which is preliminary data.</text>
</comment>
<dbReference type="InterPro" id="IPR010982">
    <property type="entry name" value="Lambda_DNA-bd_dom_sf"/>
</dbReference>
<dbReference type="Pfam" id="PF13560">
    <property type="entry name" value="HTH_31"/>
    <property type="match status" value="1"/>
</dbReference>
<protein>
    <submittedName>
        <fullName evidence="2">Transcriptional regulator</fullName>
    </submittedName>
</protein>
<dbReference type="InterPro" id="IPR043917">
    <property type="entry name" value="DUF5753"/>
</dbReference>
<organism evidence="2 3">
    <name type="scientific">Bailinhaonella thermotolerans</name>
    <dbReference type="NCBI Taxonomy" id="1070861"/>
    <lineage>
        <taxon>Bacteria</taxon>
        <taxon>Bacillati</taxon>
        <taxon>Actinomycetota</taxon>
        <taxon>Actinomycetes</taxon>
        <taxon>Streptosporangiales</taxon>
        <taxon>Streptosporangiaceae</taxon>
        <taxon>Bailinhaonella</taxon>
    </lineage>
</organism>
<gene>
    <name evidence="2" type="ORF">D5H75_32925</name>
</gene>
<proteinExistence type="predicted"/>
<dbReference type="Proteomes" id="UP000265768">
    <property type="component" value="Unassembled WGS sequence"/>
</dbReference>
<sequence>MPTQPSSSIQEARRALANRLREIRQDAELTALALAKAAGWERTKVSKIEHAARPPSVADIRTWCRVCGAEDQTEDLLAALRDVTGKYVEWKRLQRGGLRRLQEQRTRVIEQVHEFRIYSSQLVPGLLQTRQYARAVLAVVNRQNQSTRDDLDEAVAARTRRARLLHEPGRRFAFVLEEAVLRYRLGGPEVLAGQLEHLLAVMHLPTVSLSVIPFTVSRDAFTLANFSMYDQSEVRVELLSAAVSVTAPAEIAMYQTEFAVMARMALAGQAARELITSALEDLG</sequence>
<dbReference type="SMART" id="SM00530">
    <property type="entry name" value="HTH_XRE"/>
    <property type="match status" value="1"/>
</dbReference>
<dbReference type="Pfam" id="PF19054">
    <property type="entry name" value="DUF5753"/>
    <property type="match status" value="1"/>
</dbReference>
<dbReference type="RefSeq" id="WP_119930497.1">
    <property type="nucleotide sequence ID" value="NZ_QZEY01000019.1"/>
</dbReference>
<feature type="domain" description="HTH cro/C1-type" evidence="1">
    <location>
        <begin position="20"/>
        <end position="76"/>
    </location>
</feature>
<evidence type="ECO:0000313" key="3">
    <source>
        <dbReference type="Proteomes" id="UP000265768"/>
    </source>
</evidence>
<dbReference type="SUPFAM" id="SSF47413">
    <property type="entry name" value="lambda repressor-like DNA-binding domains"/>
    <property type="match status" value="1"/>
</dbReference>
<dbReference type="EMBL" id="QZEY01000019">
    <property type="protein sequence ID" value="RJL23185.1"/>
    <property type="molecule type" value="Genomic_DNA"/>
</dbReference>
<dbReference type="PROSITE" id="PS50943">
    <property type="entry name" value="HTH_CROC1"/>
    <property type="match status" value="1"/>
</dbReference>
<dbReference type="GO" id="GO:0003677">
    <property type="term" value="F:DNA binding"/>
    <property type="evidence" value="ECO:0007669"/>
    <property type="project" value="InterPro"/>
</dbReference>
<dbReference type="InterPro" id="IPR001387">
    <property type="entry name" value="Cro/C1-type_HTH"/>
</dbReference>
<evidence type="ECO:0000259" key="1">
    <source>
        <dbReference type="PROSITE" id="PS50943"/>
    </source>
</evidence>
<dbReference type="Gene3D" id="1.10.260.40">
    <property type="entry name" value="lambda repressor-like DNA-binding domains"/>
    <property type="match status" value="1"/>
</dbReference>
<reference evidence="2 3" key="1">
    <citation type="submission" date="2018-09" db="EMBL/GenBank/DDBJ databases">
        <title>YIM 75507 draft genome.</title>
        <authorList>
            <person name="Tang S."/>
            <person name="Feng Y."/>
        </authorList>
    </citation>
    <scope>NUCLEOTIDE SEQUENCE [LARGE SCALE GENOMIC DNA]</scope>
    <source>
        <strain evidence="2 3">YIM 75507</strain>
    </source>
</reference>
<dbReference type="OrthoDB" id="4966777at2"/>
<dbReference type="AlphaFoldDB" id="A0A3A4A3Y0"/>
<accession>A0A3A4A3Y0</accession>